<dbReference type="InterPro" id="IPR004808">
    <property type="entry name" value="AP_endonuc_1"/>
</dbReference>
<dbReference type="SUPFAM" id="SSF56219">
    <property type="entry name" value="DNase I-like"/>
    <property type="match status" value="1"/>
</dbReference>
<name>A0A517YUC8_9BACT</name>
<feature type="binding site" evidence="6">
    <location>
        <position position="247"/>
    </location>
    <ligand>
        <name>Mg(2+)</name>
        <dbReference type="ChEBI" id="CHEBI:18420"/>
        <label>1</label>
    </ligand>
</feature>
<feature type="site" description="Interaction with DNA substrate" evidence="7">
    <location>
        <position position="248"/>
    </location>
</feature>
<evidence type="ECO:0000256" key="7">
    <source>
        <dbReference type="PIRSR" id="PIRSR604808-3"/>
    </source>
</evidence>
<dbReference type="Pfam" id="PF03372">
    <property type="entry name" value="Exo_endo_phos"/>
    <property type="match status" value="1"/>
</dbReference>
<dbReference type="GO" id="GO:0008311">
    <property type="term" value="F:double-stranded DNA 3'-5' DNA exonuclease activity"/>
    <property type="evidence" value="ECO:0007669"/>
    <property type="project" value="UniProtKB-EC"/>
</dbReference>
<dbReference type="KEGG" id="pcor:KS4_19030"/>
<feature type="active site" description="Proton acceptor" evidence="5">
    <location>
        <position position="248"/>
    </location>
</feature>
<evidence type="ECO:0000313" key="9">
    <source>
        <dbReference type="EMBL" id="QDU33845.1"/>
    </source>
</evidence>
<accession>A0A517YUC8</accession>
<evidence type="ECO:0000313" key="10">
    <source>
        <dbReference type="Proteomes" id="UP000317369"/>
    </source>
</evidence>
<feature type="binding site" evidence="6">
    <location>
        <position position="148"/>
    </location>
    <ligand>
        <name>Mg(2+)</name>
        <dbReference type="ChEBI" id="CHEBI:18420"/>
        <label>1</label>
    </ligand>
</feature>
<comment type="cofactor">
    <cofactor evidence="6">
        <name>Mg(2+)</name>
        <dbReference type="ChEBI" id="CHEBI:18420"/>
    </cofactor>
    <cofactor evidence="6">
        <name>Mn(2+)</name>
        <dbReference type="ChEBI" id="CHEBI:29035"/>
    </cofactor>
    <text evidence="6">Probably binds two magnesium or manganese ions per subunit.</text>
</comment>
<keyword evidence="3 9" id="KW-0378">Hydrolase</keyword>
<dbReference type="GO" id="GO:0006281">
    <property type="term" value="P:DNA repair"/>
    <property type="evidence" value="ECO:0007669"/>
    <property type="project" value="InterPro"/>
</dbReference>
<keyword evidence="2 6" id="KW-0479">Metal-binding</keyword>
<dbReference type="PANTHER" id="PTHR43250">
    <property type="entry name" value="EXODEOXYRIBONUCLEASE III"/>
    <property type="match status" value="1"/>
</dbReference>
<feature type="site" description="Important for catalytic activity" evidence="7">
    <location>
        <position position="220"/>
    </location>
</feature>
<dbReference type="GO" id="GO:0046872">
    <property type="term" value="F:metal ion binding"/>
    <property type="evidence" value="ECO:0007669"/>
    <property type="project" value="UniProtKB-KW"/>
</dbReference>
<reference evidence="9 10" key="1">
    <citation type="submission" date="2019-02" db="EMBL/GenBank/DDBJ databases">
        <title>Deep-cultivation of Planctomycetes and their phenomic and genomic characterization uncovers novel biology.</title>
        <authorList>
            <person name="Wiegand S."/>
            <person name="Jogler M."/>
            <person name="Boedeker C."/>
            <person name="Pinto D."/>
            <person name="Vollmers J."/>
            <person name="Rivas-Marin E."/>
            <person name="Kohn T."/>
            <person name="Peeters S.H."/>
            <person name="Heuer A."/>
            <person name="Rast P."/>
            <person name="Oberbeckmann S."/>
            <person name="Bunk B."/>
            <person name="Jeske O."/>
            <person name="Meyerdierks A."/>
            <person name="Storesund J.E."/>
            <person name="Kallscheuer N."/>
            <person name="Luecker S."/>
            <person name="Lage O.M."/>
            <person name="Pohl T."/>
            <person name="Merkel B.J."/>
            <person name="Hornburger P."/>
            <person name="Mueller R.-W."/>
            <person name="Bruemmer F."/>
            <person name="Labrenz M."/>
            <person name="Spormann A.M."/>
            <person name="Op den Camp H."/>
            <person name="Overmann J."/>
            <person name="Amann R."/>
            <person name="Jetten M.S.M."/>
            <person name="Mascher T."/>
            <person name="Medema M.H."/>
            <person name="Devos D.P."/>
            <person name="Kaster A.-K."/>
            <person name="Ovreas L."/>
            <person name="Rohde M."/>
            <person name="Galperin M.Y."/>
            <person name="Jogler C."/>
        </authorList>
    </citation>
    <scope>NUCLEOTIDE SEQUENCE [LARGE SCALE GENOMIC DNA]</scope>
    <source>
        <strain evidence="9 10">KS4</strain>
    </source>
</reference>
<feature type="domain" description="Endonuclease/exonuclease/phosphatase" evidence="8">
    <location>
        <begin position="5"/>
        <end position="248"/>
    </location>
</feature>
<feature type="binding site" evidence="6">
    <location>
        <position position="7"/>
    </location>
    <ligand>
        <name>Mg(2+)</name>
        <dbReference type="ChEBI" id="CHEBI:18420"/>
        <label>1</label>
    </ligand>
</feature>
<feature type="active site" description="Proton donor/acceptor" evidence="5">
    <location>
        <position position="148"/>
    </location>
</feature>
<comment type="similarity">
    <text evidence="1">Belongs to the DNA repair enzymes AP/ExoA family.</text>
</comment>
<dbReference type="InterPro" id="IPR036691">
    <property type="entry name" value="Endo/exonu/phosph_ase_sf"/>
</dbReference>
<feature type="site" description="Transition state stabilizer" evidence="7">
    <location>
        <position position="150"/>
    </location>
</feature>
<sequence>MRITTWNVNGLRAAIRKGFEEHISRVNPDVLMLQEVRALPEQLPKQWRNPEGWHVTWHPAEKKGYSGTAIWTRDPHTIIARGINEDGSDPEGRVLHAKVKGTEVVCVYLPSGSSGDHRQAEKEKWMDVFMPWARKLKSKRTPVLLGGDFNIAHTPRDIFYAKSNEKSSGFLPHERAWMGDFIQMGYADYVREQAGDIDGPYSWWSNRGKARELDRGWRIDYLLGNKAASRIAGNITIDREAGLACSDHAPVTIELDI</sequence>
<gene>
    <name evidence="9" type="primary">exoA</name>
    <name evidence="9" type="ORF">KS4_19030</name>
</gene>
<proteinExistence type="inferred from homology"/>
<organism evidence="9 10">
    <name type="scientific">Poriferisphaera corsica</name>
    <dbReference type="NCBI Taxonomy" id="2528020"/>
    <lineage>
        <taxon>Bacteria</taxon>
        <taxon>Pseudomonadati</taxon>
        <taxon>Planctomycetota</taxon>
        <taxon>Phycisphaerae</taxon>
        <taxon>Phycisphaerales</taxon>
        <taxon>Phycisphaeraceae</taxon>
        <taxon>Poriferisphaera</taxon>
    </lineage>
</organism>
<keyword evidence="10" id="KW-1185">Reference proteome</keyword>
<dbReference type="AlphaFoldDB" id="A0A517YUC8"/>
<dbReference type="NCBIfam" id="TIGR00633">
    <property type="entry name" value="xth"/>
    <property type="match status" value="1"/>
</dbReference>
<dbReference type="EC" id="3.1.11.2" evidence="9"/>
<dbReference type="NCBIfam" id="TIGR00195">
    <property type="entry name" value="exoDNase_III"/>
    <property type="match status" value="1"/>
</dbReference>
<dbReference type="InterPro" id="IPR037493">
    <property type="entry name" value="ExoIII-like"/>
</dbReference>
<feature type="binding site" evidence="6">
    <location>
        <position position="248"/>
    </location>
    <ligand>
        <name>Mg(2+)</name>
        <dbReference type="ChEBI" id="CHEBI:18420"/>
        <label>1</label>
    </ligand>
</feature>
<keyword evidence="6" id="KW-0464">Manganese</keyword>
<evidence type="ECO:0000256" key="5">
    <source>
        <dbReference type="PIRSR" id="PIRSR604808-1"/>
    </source>
</evidence>
<feature type="binding site" evidence="6">
    <location>
        <position position="150"/>
    </location>
    <ligand>
        <name>Mg(2+)</name>
        <dbReference type="ChEBI" id="CHEBI:18420"/>
        <label>1</label>
    </ligand>
</feature>
<evidence type="ECO:0000256" key="6">
    <source>
        <dbReference type="PIRSR" id="PIRSR604808-2"/>
    </source>
</evidence>
<feature type="binding site" evidence="6">
    <location>
        <position position="35"/>
    </location>
    <ligand>
        <name>Mg(2+)</name>
        <dbReference type="ChEBI" id="CHEBI:18420"/>
        <label>1</label>
    </ligand>
</feature>
<dbReference type="PANTHER" id="PTHR43250:SF2">
    <property type="entry name" value="EXODEOXYRIBONUCLEASE III"/>
    <property type="match status" value="1"/>
</dbReference>
<dbReference type="InterPro" id="IPR005135">
    <property type="entry name" value="Endo/exonuclease/phosphatase"/>
</dbReference>
<dbReference type="RefSeq" id="WP_145077218.1">
    <property type="nucleotide sequence ID" value="NZ_CP036425.1"/>
</dbReference>
<keyword evidence="4 6" id="KW-0460">Magnesium</keyword>
<evidence type="ECO:0000256" key="2">
    <source>
        <dbReference type="ARBA" id="ARBA00022723"/>
    </source>
</evidence>
<dbReference type="EMBL" id="CP036425">
    <property type="protein sequence ID" value="QDU33845.1"/>
    <property type="molecule type" value="Genomic_DNA"/>
</dbReference>
<evidence type="ECO:0000256" key="3">
    <source>
        <dbReference type="ARBA" id="ARBA00022801"/>
    </source>
</evidence>
<dbReference type="PROSITE" id="PS51435">
    <property type="entry name" value="AP_NUCLEASE_F1_4"/>
    <property type="match status" value="1"/>
</dbReference>
<protein>
    <submittedName>
        <fullName evidence="9">Exodeoxyribonuclease</fullName>
        <ecNumber evidence="9">3.1.11.2</ecNumber>
    </submittedName>
</protein>
<dbReference type="OrthoDB" id="9803914at2"/>
<dbReference type="Proteomes" id="UP000317369">
    <property type="component" value="Chromosome"/>
</dbReference>
<feature type="active site" evidence="5">
    <location>
        <position position="108"/>
    </location>
</feature>
<dbReference type="Gene3D" id="3.60.10.10">
    <property type="entry name" value="Endonuclease/exonuclease/phosphatase"/>
    <property type="match status" value="1"/>
</dbReference>
<evidence type="ECO:0000256" key="4">
    <source>
        <dbReference type="ARBA" id="ARBA00022842"/>
    </source>
</evidence>
<evidence type="ECO:0000256" key="1">
    <source>
        <dbReference type="ARBA" id="ARBA00007092"/>
    </source>
</evidence>
<evidence type="ECO:0000259" key="8">
    <source>
        <dbReference type="Pfam" id="PF03372"/>
    </source>
</evidence>